<evidence type="ECO:0000313" key="11">
    <source>
        <dbReference type="Proteomes" id="UP000006055"/>
    </source>
</evidence>
<evidence type="ECO:0000256" key="2">
    <source>
        <dbReference type="ARBA" id="ARBA00022485"/>
    </source>
</evidence>
<evidence type="ECO:0000256" key="8">
    <source>
        <dbReference type="ARBA" id="ARBA00023014"/>
    </source>
</evidence>
<dbReference type="KEGG" id="dti:Desti_1738"/>
<evidence type="ECO:0000256" key="7">
    <source>
        <dbReference type="ARBA" id="ARBA00023004"/>
    </source>
</evidence>
<dbReference type="GO" id="GO:0016491">
    <property type="term" value="F:oxidoreductase activity"/>
    <property type="evidence" value="ECO:0007669"/>
    <property type="project" value="UniProtKB-KW"/>
</dbReference>
<dbReference type="Gene3D" id="2.20.25.90">
    <property type="entry name" value="ADC-like domains"/>
    <property type="match status" value="1"/>
</dbReference>
<dbReference type="eggNOG" id="COG0243">
    <property type="taxonomic scope" value="Bacteria"/>
</dbReference>
<feature type="domain" description="4Fe-4S Mo/W bis-MGD-type" evidence="9">
    <location>
        <begin position="2"/>
        <end position="58"/>
    </location>
</feature>
<name>I4C4F7_DESTA</name>
<dbReference type="InterPro" id="IPR006657">
    <property type="entry name" value="MoPterin_dinucl-bd_dom"/>
</dbReference>
<dbReference type="Pfam" id="PF01568">
    <property type="entry name" value="Molydop_binding"/>
    <property type="match status" value="1"/>
</dbReference>
<dbReference type="Gene3D" id="3.40.50.740">
    <property type="match status" value="1"/>
</dbReference>
<evidence type="ECO:0000256" key="1">
    <source>
        <dbReference type="ARBA" id="ARBA00010312"/>
    </source>
</evidence>
<dbReference type="STRING" id="706587.Desti_1738"/>
<keyword evidence="3" id="KW-0500">Molybdenum</keyword>
<dbReference type="RefSeq" id="WP_014809594.1">
    <property type="nucleotide sequence ID" value="NC_018025.1"/>
</dbReference>
<keyword evidence="5" id="KW-0732">Signal</keyword>
<accession>I4C4F7</accession>
<dbReference type="PANTHER" id="PTHR43742">
    <property type="entry name" value="TRIMETHYLAMINE-N-OXIDE REDUCTASE"/>
    <property type="match status" value="1"/>
</dbReference>
<dbReference type="SUPFAM" id="SSF50692">
    <property type="entry name" value="ADC-like"/>
    <property type="match status" value="1"/>
</dbReference>
<protein>
    <submittedName>
        <fullName evidence="10">Anaerobic dehydrogenase, typically selenocysteine-containing</fullName>
    </submittedName>
</protein>
<dbReference type="SUPFAM" id="SSF53706">
    <property type="entry name" value="Formate dehydrogenase/DMSO reductase, domains 1-3"/>
    <property type="match status" value="1"/>
</dbReference>
<dbReference type="Gene3D" id="2.40.40.20">
    <property type="match status" value="1"/>
</dbReference>
<comment type="similarity">
    <text evidence="1">Belongs to the prokaryotic molybdopterin-containing oxidoreductase family.</text>
</comment>
<dbReference type="InterPro" id="IPR050612">
    <property type="entry name" value="Prok_Mopterin_Oxidored"/>
</dbReference>
<dbReference type="CDD" id="cd02778">
    <property type="entry name" value="MopB_CT_Thiosulfate-R-like"/>
    <property type="match status" value="1"/>
</dbReference>
<dbReference type="HOGENOM" id="CLU_000422_13_3_7"/>
<dbReference type="InterPro" id="IPR009010">
    <property type="entry name" value="Asp_de-COase-like_dom_sf"/>
</dbReference>
<dbReference type="AlphaFoldDB" id="I4C4F7"/>
<dbReference type="Pfam" id="PF04879">
    <property type="entry name" value="Molybdop_Fe4S4"/>
    <property type="match status" value="1"/>
</dbReference>
<keyword evidence="6" id="KW-0560">Oxidoreductase</keyword>
<evidence type="ECO:0000256" key="3">
    <source>
        <dbReference type="ARBA" id="ARBA00022505"/>
    </source>
</evidence>
<dbReference type="GO" id="GO:0043546">
    <property type="term" value="F:molybdopterin cofactor binding"/>
    <property type="evidence" value="ECO:0007669"/>
    <property type="project" value="InterPro"/>
</dbReference>
<evidence type="ECO:0000259" key="9">
    <source>
        <dbReference type="PROSITE" id="PS51669"/>
    </source>
</evidence>
<proteinExistence type="inferred from homology"/>
<reference evidence="11" key="1">
    <citation type="submission" date="2012-06" db="EMBL/GenBank/DDBJ databases">
        <title>Complete sequence of chromosome of Desulfomonile tiedjei DSM 6799.</title>
        <authorList>
            <person name="Lucas S."/>
            <person name="Copeland A."/>
            <person name="Lapidus A."/>
            <person name="Glavina del Rio T."/>
            <person name="Dalin E."/>
            <person name="Tice H."/>
            <person name="Bruce D."/>
            <person name="Goodwin L."/>
            <person name="Pitluck S."/>
            <person name="Peters L."/>
            <person name="Ovchinnikova G."/>
            <person name="Zeytun A."/>
            <person name="Lu M."/>
            <person name="Kyrpides N."/>
            <person name="Mavromatis K."/>
            <person name="Ivanova N."/>
            <person name="Brettin T."/>
            <person name="Detter J.C."/>
            <person name="Han C."/>
            <person name="Larimer F."/>
            <person name="Land M."/>
            <person name="Hauser L."/>
            <person name="Markowitz V."/>
            <person name="Cheng J.-F."/>
            <person name="Hugenholtz P."/>
            <person name="Woyke T."/>
            <person name="Wu D."/>
            <person name="Spring S."/>
            <person name="Schroeder M."/>
            <person name="Brambilla E."/>
            <person name="Klenk H.-P."/>
            <person name="Eisen J.A."/>
        </authorList>
    </citation>
    <scope>NUCLEOTIDE SEQUENCE [LARGE SCALE GENOMIC DNA]</scope>
    <source>
        <strain evidence="11">ATCC 49306 / DSM 6799 / DCB-1</strain>
    </source>
</reference>
<dbReference type="Gene3D" id="3.30.2070.10">
    <property type="entry name" value="Formate dehydrogenase/DMSO reductase"/>
    <property type="match status" value="1"/>
</dbReference>
<dbReference type="GO" id="GO:0051539">
    <property type="term" value="F:4 iron, 4 sulfur cluster binding"/>
    <property type="evidence" value="ECO:0007669"/>
    <property type="project" value="UniProtKB-KW"/>
</dbReference>
<dbReference type="InterPro" id="IPR006656">
    <property type="entry name" value="Mopterin_OxRdtase"/>
</dbReference>
<dbReference type="EMBL" id="CP003360">
    <property type="protein sequence ID" value="AFM24448.1"/>
    <property type="molecule type" value="Genomic_DNA"/>
</dbReference>
<keyword evidence="11" id="KW-1185">Reference proteome</keyword>
<evidence type="ECO:0000256" key="5">
    <source>
        <dbReference type="ARBA" id="ARBA00022729"/>
    </source>
</evidence>
<keyword evidence="2" id="KW-0004">4Fe-4S</keyword>
<dbReference type="InterPro" id="IPR006963">
    <property type="entry name" value="Mopterin_OxRdtase_4Fe-4S_dom"/>
</dbReference>
<evidence type="ECO:0000256" key="4">
    <source>
        <dbReference type="ARBA" id="ARBA00022723"/>
    </source>
</evidence>
<dbReference type="Proteomes" id="UP000006055">
    <property type="component" value="Chromosome"/>
</dbReference>
<dbReference type="PROSITE" id="PS51669">
    <property type="entry name" value="4FE4S_MOW_BIS_MGD"/>
    <property type="match status" value="1"/>
</dbReference>
<dbReference type="GO" id="GO:0046872">
    <property type="term" value="F:metal ion binding"/>
    <property type="evidence" value="ECO:0007669"/>
    <property type="project" value="UniProtKB-KW"/>
</dbReference>
<keyword evidence="4" id="KW-0479">Metal-binding</keyword>
<keyword evidence="8" id="KW-0411">Iron-sulfur</keyword>
<evidence type="ECO:0000313" key="10">
    <source>
        <dbReference type="EMBL" id="AFM24448.1"/>
    </source>
</evidence>
<dbReference type="Pfam" id="PF00384">
    <property type="entry name" value="Molybdopterin"/>
    <property type="match status" value="1"/>
</dbReference>
<dbReference type="SMART" id="SM00926">
    <property type="entry name" value="Molybdop_Fe4S4"/>
    <property type="match status" value="1"/>
</dbReference>
<sequence>METVKYSQCEMCSARCPIEVTLNDGVVSTIFGNPNVGSIGTRLCAKGAAGKWFLYDTEKPGGPKIRVGPRGGGEWRDVSWDEAYTYVAERMSRIKEKFGPESVLVGYRGSLNNEFVKSFARGYGTPNDFTHNSVCPLSLHTACQATLGVGRKALGFDIENAEYVVLYGRNIFESLTVAEVNQLMAAMDNGVKIVTVDPRASKTAVRSYYWVKIRPGGDWAFNLALMNEIIKNRLYDEGFVNTWVKDFDALRRYVEPYTPEWAEKETDVEPAAIRKLAREFGEAKPKVIFHIGWFAARYVTEFHMRRSILFLNALMGSYETPGGLFFKKGLGDTGRKGMKELPGTIEAPKGDRFDCIGPGKKFPIVEKSQGIAHMLAEAIETEQPYPVKGLMIYRFDPLYSVPDTKRLIHALDKLDLIVAVDVNWSNTAWYADVVLPETHFLERGDPIQERKGLKPILALRKKVVDPLLDTRPAWQIFKELAERLGFGDKFFYTDIDDYNAWKLSETGIELAEFEKTGVVNLAKDKIYYDRQTGLKFKTPSKKIEVISSKMEENGLESLPPYENLQVPEGKLRLIIGRNPLYTQGSMSNNKFIKEVLWNHPLWMHKDVAARLGVKDGDSVLVRNEIGSGTATVFTTDGIHPEAVFMPHGFGKKAKAQKYAYGVGLADSELQGVVSDFVGGSAAMQECFVEIEKM</sequence>
<organism evidence="10 11">
    <name type="scientific">Desulfomonile tiedjei (strain ATCC 49306 / DSM 6799 / DCB-1)</name>
    <dbReference type="NCBI Taxonomy" id="706587"/>
    <lineage>
        <taxon>Bacteria</taxon>
        <taxon>Pseudomonadati</taxon>
        <taxon>Thermodesulfobacteriota</taxon>
        <taxon>Desulfomonilia</taxon>
        <taxon>Desulfomonilales</taxon>
        <taxon>Desulfomonilaceae</taxon>
        <taxon>Desulfomonile</taxon>
    </lineage>
</organism>
<dbReference type="PANTHER" id="PTHR43742:SF9">
    <property type="entry name" value="TETRATHIONATE REDUCTASE SUBUNIT A"/>
    <property type="match status" value="1"/>
</dbReference>
<gene>
    <name evidence="10" type="ordered locus">Desti_1738</name>
</gene>
<dbReference type="Gene3D" id="3.40.228.10">
    <property type="entry name" value="Dimethylsulfoxide Reductase, domain 2"/>
    <property type="match status" value="1"/>
</dbReference>
<evidence type="ECO:0000256" key="6">
    <source>
        <dbReference type="ARBA" id="ARBA00023002"/>
    </source>
</evidence>
<keyword evidence="7" id="KW-0408">Iron</keyword>